<evidence type="ECO:0008006" key="11">
    <source>
        <dbReference type="Google" id="ProtNLM"/>
    </source>
</evidence>
<dbReference type="CDD" id="cd23995">
    <property type="entry name" value="Seipin_BSCL2_like"/>
    <property type="match status" value="1"/>
</dbReference>
<gene>
    <name evidence="9" type="ORF">DCAR_0104231</name>
</gene>
<dbReference type="Pfam" id="PF06775">
    <property type="entry name" value="Seipin"/>
    <property type="match status" value="1"/>
</dbReference>
<feature type="region of interest" description="Disordered" evidence="7">
    <location>
        <begin position="50"/>
        <end position="100"/>
    </location>
</feature>
<evidence type="ECO:0000256" key="6">
    <source>
        <dbReference type="ARBA" id="ARBA00023136"/>
    </source>
</evidence>
<sequence length="557" mass="63041">MEQDNINDSKYDATSNDDVTAGDSDGDNRYCDAADEFPFYDCTDFDEINRSIAPESSVSESNLIKRSESDPDLLKPKLRRRRTFSRSSRSDDKESGDDSAVSSLFDDARLAVSAKKFRFLRNNNSNKDDSDGGKLGPRNDEFQLRRNVDDSSEVIKADSVVTNDNSVVPSVSNNERTEDSNRVDSQVAVVDNRSSGVLFMLACFVISAIGFQVSLIYRLVTFPVWLVYSVYMFVVDPFQISRRCKDFVIRRLLKLFGGIYGRVSPMIFQWVKEQKYVWKLGFRFGWGMLWSFYVCIVLVGIFVSAFVISGFLVSVFVEEPVHIKHPLNFDYTKPSPVALVPVLSCPDDSCGVNCREKIEIGKLGGSRVIPPKHKMEVIVSLTLPESDYNRNLGIFQVRVDLLSAEGFTLSSLRQHSMLHFRSEPVRLLLTFFKIAPLLAGLYSETQVMGIRFRGFTEKNDPTSCIKVIMEQRAEFKSGAGIPEVYDASLSLQSELPLLRRLIWYWKKTIFIWLSMTVFTTELLLALLCCSPLILPRRTRRGNISNIGAPQNASPVQF</sequence>
<organism evidence="9 10">
    <name type="scientific">Daucus carota subsp. sativus</name>
    <name type="common">Carrot</name>
    <dbReference type="NCBI Taxonomy" id="79200"/>
    <lineage>
        <taxon>Eukaryota</taxon>
        <taxon>Viridiplantae</taxon>
        <taxon>Streptophyta</taxon>
        <taxon>Embryophyta</taxon>
        <taxon>Tracheophyta</taxon>
        <taxon>Spermatophyta</taxon>
        <taxon>Magnoliopsida</taxon>
        <taxon>eudicotyledons</taxon>
        <taxon>Gunneridae</taxon>
        <taxon>Pentapetalae</taxon>
        <taxon>asterids</taxon>
        <taxon>campanulids</taxon>
        <taxon>Apiales</taxon>
        <taxon>Apiaceae</taxon>
        <taxon>Apioideae</taxon>
        <taxon>Scandiceae</taxon>
        <taxon>Daucinae</taxon>
        <taxon>Daucus</taxon>
        <taxon>Daucus sect. Daucus</taxon>
    </lineage>
</organism>
<dbReference type="AlphaFoldDB" id="A0AAF0WBM4"/>
<protein>
    <recommendedName>
        <fullName evidence="11">Seipin</fullName>
    </recommendedName>
</protein>
<accession>A0AAF0WBM4</accession>
<dbReference type="EMBL" id="CP093343">
    <property type="protein sequence ID" value="WOG85045.1"/>
    <property type="molecule type" value="Genomic_DNA"/>
</dbReference>
<feature type="transmembrane region" description="Helical" evidence="8">
    <location>
        <begin position="197"/>
        <end position="216"/>
    </location>
</feature>
<reference evidence="9" key="1">
    <citation type="journal article" date="2016" name="Nat. Genet.">
        <title>A high-quality carrot genome assembly provides new insights into carotenoid accumulation and asterid genome evolution.</title>
        <authorList>
            <person name="Iorizzo M."/>
            <person name="Ellison S."/>
            <person name="Senalik D."/>
            <person name="Zeng P."/>
            <person name="Satapoomin P."/>
            <person name="Huang J."/>
            <person name="Bowman M."/>
            <person name="Iovene M."/>
            <person name="Sanseverino W."/>
            <person name="Cavagnaro P."/>
            <person name="Yildiz M."/>
            <person name="Macko-Podgorni A."/>
            <person name="Moranska E."/>
            <person name="Grzebelus E."/>
            <person name="Grzebelus D."/>
            <person name="Ashrafi H."/>
            <person name="Zheng Z."/>
            <person name="Cheng S."/>
            <person name="Spooner D."/>
            <person name="Van Deynze A."/>
            <person name="Simon P."/>
        </authorList>
    </citation>
    <scope>NUCLEOTIDE SEQUENCE</scope>
    <source>
        <tissue evidence="9">Leaf</tissue>
    </source>
</reference>
<dbReference type="GO" id="GO:0140042">
    <property type="term" value="P:lipid droplet formation"/>
    <property type="evidence" value="ECO:0007669"/>
    <property type="project" value="UniProtKB-ARBA"/>
</dbReference>
<evidence type="ECO:0000256" key="2">
    <source>
        <dbReference type="ARBA" id="ARBA00022692"/>
    </source>
</evidence>
<evidence type="ECO:0000313" key="10">
    <source>
        <dbReference type="Proteomes" id="UP000077755"/>
    </source>
</evidence>
<keyword evidence="2 8" id="KW-0812">Transmembrane</keyword>
<keyword evidence="5" id="KW-0443">Lipid metabolism</keyword>
<dbReference type="GO" id="GO:0006629">
    <property type="term" value="P:lipid metabolic process"/>
    <property type="evidence" value="ECO:0007669"/>
    <property type="project" value="UniProtKB-KW"/>
</dbReference>
<feature type="region of interest" description="Disordered" evidence="7">
    <location>
        <begin position="1"/>
        <end position="27"/>
    </location>
</feature>
<dbReference type="GO" id="GO:0005789">
    <property type="term" value="C:endoplasmic reticulum membrane"/>
    <property type="evidence" value="ECO:0007669"/>
    <property type="project" value="UniProtKB-SubCell"/>
</dbReference>
<evidence type="ECO:0000256" key="4">
    <source>
        <dbReference type="ARBA" id="ARBA00022989"/>
    </source>
</evidence>
<dbReference type="PANTHER" id="PTHR21212:SF0">
    <property type="entry name" value="SEIPIN"/>
    <property type="match status" value="1"/>
</dbReference>
<keyword evidence="10" id="KW-1185">Reference proteome</keyword>
<keyword evidence="3" id="KW-0256">Endoplasmic reticulum</keyword>
<evidence type="ECO:0000256" key="8">
    <source>
        <dbReference type="SAM" id="Phobius"/>
    </source>
</evidence>
<feature type="transmembrane region" description="Helical" evidence="8">
    <location>
        <begin position="222"/>
        <end position="240"/>
    </location>
</feature>
<evidence type="ECO:0000256" key="1">
    <source>
        <dbReference type="ARBA" id="ARBA00004477"/>
    </source>
</evidence>
<comment type="subcellular location">
    <subcellularLocation>
        <location evidence="1">Endoplasmic reticulum membrane</location>
        <topology evidence="1">Multi-pass membrane protein</topology>
    </subcellularLocation>
</comment>
<feature type="compositionally biased region" description="Polar residues" evidence="7">
    <location>
        <begin position="1"/>
        <end position="18"/>
    </location>
</feature>
<feature type="transmembrane region" description="Helical" evidence="8">
    <location>
        <begin position="291"/>
        <end position="317"/>
    </location>
</feature>
<dbReference type="InterPro" id="IPR009617">
    <property type="entry name" value="Seipin"/>
</dbReference>
<evidence type="ECO:0000313" key="9">
    <source>
        <dbReference type="EMBL" id="WOG85045.1"/>
    </source>
</evidence>
<keyword evidence="4 8" id="KW-1133">Transmembrane helix</keyword>
<dbReference type="KEGG" id="dcr:108207363"/>
<dbReference type="PANTHER" id="PTHR21212">
    <property type="entry name" value="BERNARDINELLI-SEIP CONGENITAL LIPODYSTROPHY 2 HOMOLOG BSCL2 PROTEIN"/>
    <property type="match status" value="1"/>
</dbReference>
<evidence type="ECO:0000256" key="5">
    <source>
        <dbReference type="ARBA" id="ARBA00023098"/>
    </source>
</evidence>
<proteinExistence type="predicted"/>
<reference evidence="9" key="2">
    <citation type="submission" date="2022-03" db="EMBL/GenBank/DDBJ databases">
        <title>Draft title - Genomic analysis of global carrot germplasm unveils the trajectory of domestication and the origin of high carotenoid orange carrot.</title>
        <authorList>
            <person name="Iorizzo M."/>
            <person name="Ellison S."/>
            <person name="Senalik D."/>
            <person name="Macko-Podgorni A."/>
            <person name="Grzebelus D."/>
            <person name="Bostan H."/>
            <person name="Rolling W."/>
            <person name="Curaba J."/>
            <person name="Simon P."/>
        </authorList>
    </citation>
    <scope>NUCLEOTIDE SEQUENCE</scope>
    <source>
        <tissue evidence="9">Leaf</tissue>
    </source>
</reference>
<feature type="compositionally biased region" description="Basic and acidic residues" evidence="7">
    <location>
        <begin position="63"/>
        <end position="75"/>
    </location>
</feature>
<evidence type="ECO:0000256" key="3">
    <source>
        <dbReference type="ARBA" id="ARBA00022824"/>
    </source>
</evidence>
<keyword evidence="6 8" id="KW-0472">Membrane</keyword>
<feature type="transmembrane region" description="Helical" evidence="8">
    <location>
        <begin position="509"/>
        <end position="534"/>
    </location>
</feature>
<name>A0AAF0WBM4_DAUCS</name>
<dbReference type="Proteomes" id="UP000077755">
    <property type="component" value="Chromosome 1"/>
</dbReference>
<evidence type="ECO:0000256" key="7">
    <source>
        <dbReference type="SAM" id="MobiDB-lite"/>
    </source>
</evidence>